<dbReference type="Proteomes" id="UP000054166">
    <property type="component" value="Unassembled WGS sequence"/>
</dbReference>
<protein>
    <submittedName>
        <fullName evidence="2">Uncharacterized protein</fullName>
    </submittedName>
</protein>
<keyword evidence="3" id="KW-1185">Reference proteome</keyword>
<dbReference type="OrthoDB" id="446168at2759"/>
<name>A0A0C3EW17_PILCF</name>
<gene>
    <name evidence="2" type="ORF">PILCRDRAFT_16513</name>
</gene>
<dbReference type="AlphaFoldDB" id="A0A0C3EW17"/>
<feature type="region of interest" description="Disordered" evidence="1">
    <location>
        <begin position="1"/>
        <end position="53"/>
    </location>
</feature>
<evidence type="ECO:0000313" key="2">
    <source>
        <dbReference type="EMBL" id="KIM72016.1"/>
    </source>
</evidence>
<dbReference type="EMBL" id="KN833173">
    <property type="protein sequence ID" value="KIM72016.1"/>
    <property type="molecule type" value="Genomic_DNA"/>
</dbReference>
<evidence type="ECO:0000256" key="1">
    <source>
        <dbReference type="SAM" id="MobiDB-lite"/>
    </source>
</evidence>
<reference evidence="2 3" key="1">
    <citation type="submission" date="2014-04" db="EMBL/GenBank/DDBJ databases">
        <authorList>
            <consortium name="DOE Joint Genome Institute"/>
            <person name="Kuo A."/>
            <person name="Tarkka M."/>
            <person name="Buscot F."/>
            <person name="Kohler A."/>
            <person name="Nagy L.G."/>
            <person name="Floudas D."/>
            <person name="Copeland A."/>
            <person name="Barry K.W."/>
            <person name="Cichocki N."/>
            <person name="Veneault-Fourrey C."/>
            <person name="LaButti K."/>
            <person name="Lindquist E.A."/>
            <person name="Lipzen A."/>
            <person name="Lundell T."/>
            <person name="Morin E."/>
            <person name="Murat C."/>
            <person name="Sun H."/>
            <person name="Tunlid A."/>
            <person name="Henrissat B."/>
            <person name="Grigoriev I.V."/>
            <person name="Hibbett D.S."/>
            <person name="Martin F."/>
            <person name="Nordberg H.P."/>
            <person name="Cantor M.N."/>
            <person name="Hua S.X."/>
        </authorList>
    </citation>
    <scope>NUCLEOTIDE SEQUENCE [LARGE SCALE GENOMIC DNA]</scope>
    <source>
        <strain evidence="2 3">F 1598</strain>
    </source>
</reference>
<feature type="compositionally biased region" description="Basic residues" evidence="1">
    <location>
        <begin position="43"/>
        <end position="53"/>
    </location>
</feature>
<proteinExistence type="predicted"/>
<accession>A0A0C3EW17</accession>
<reference evidence="3" key="2">
    <citation type="submission" date="2015-01" db="EMBL/GenBank/DDBJ databases">
        <title>Evolutionary Origins and Diversification of the Mycorrhizal Mutualists.</title>
        <authorList>
            <consortium name="DOE Joint Genome Institute"/>
            <consortium name="Mycorrhizal Genomics Consortium"/>
            <person name="Kohler A."/>
            <person name="Kuo A."/>
            <person name="Nagy L.G."/>
            <person name="Floudas D."/>
            <person name="Copeland A."/>
            <person name="Barry K.W."/>
            <person name="Cichocki N."/>
            <person name="Veneault-Fourrey C."/>
            <person name="LaButti K."/>
            <person name="Lindquist E.A."/>
            <person name="Lipzen A."/>
            <person name="Lundell T."/>
            <person name="Morin E."/>
            <person name="Murat C."/>
            <person name="Riley R."/>
            <person name="Ohm R."/>
            <person name="Sun H."/>
            <person name="Tunlid A."/>
            <person name="Henrissat B."/>
            <person name="Grigoriev I.V."/>
            <person name="Hibbett D.S."/>
            <person name="Martin F."/>
        </authorList>
    </citation>
    <scope>NUCLEOTIDE SEQUENCE [LARGE SCALE GENOMIC DNA]</scope>
    <source>
        <strain evidence="3">F 1598</strain>
    </source>
</reference>
<organism evidence="2 3">
    <name type="scientific">Piloderma croceum (strain F 1598)</name>
    <dbReference type="NCBI Taxonomy" id="765440"/>
    <lineage>
        <taxon>Eukaryota</taxon>
        <taxon>Fungi</taxon>
        <taxon>Dikarya</taxon>
        <taxon>Basidiomycota</taxon>
        <taxon>Agaricomycotina</taxon>
        <taxon>Agaricomycetes</taxon>
        <taxon>Agaricomycetidae</taxon>
        <taxon>Atheliales</taxon>
        <taxon>Atheliaceae</taxon>
        <taxon>Piloderma</taxon>
    </lineage>
</organism>
<sequence length="53" mass="5607">LGGGPAPDIEDAYDLADEAPELASDDDSKKKSPDDFSNDKMIKAKKAKGKGKK</sequence>
<feature type="compositionally biased region" description="Basic and acidic residues" evidence="1">
    <location>
        <begin position="26"/>
        <end position="42"/>
    </location>
</feature>
<feature type="compositionally biased region" description="Acidic residues" evidence="1">
    <location>
        <begin position="8"/>
        <end position="25"/>
    </location>
</feature>
<feature type="non-terminal residue" evidence="2">
    <location>
        <position position="1"/>
    </location>
</feature>
<dbReference type="InParanoid" id="A0A0C3EW17"/>
<dbReference type="HOGENOM" id="CLU_3074345_0_0_1"/>
<evidence type="ECO:0000313" key="3">
    <source>
        <dbReference type="Proteomes" id="UP000054166"/>
    </source>
</evidence>